<sequence>MKVTLTLIFSFLFSAAMAASAQHKSVIITFPSETPDSVVQQAKDAIKANGGKITHEYNLIKGFAAEAPSVAMDAVSALGTEYPPVIEDDQIVTINQPATN</sequence>
<dbReference type="VEuPathDB" id="FungiDB:CIMG_02518"/>
<dbReference type="KEGG" id="cim:CIMG_02518"/>
<proteinExistence type="inferred from homology"/>
<dbReference type="GeneID" id="4567462"/>
<dbReference type="Proteomes" id="UP000001261">
    <property type="component" value="Unassembled WGS sequence"/>
</dbReference>
<dbReference type="InParanoid" id="A0A0E1RZ82"/>
<name>A0A0E1RZ82_COCIM</name>
<comment type="similarity">
    <text evidence="1">Belongs to the protease inhibitor I9 family.</text>
</comment>
<dbReference type="AlphaFoldDB" id="A0A0E1RZ82"/>
<keyword evidence="2" id="KW-0732">Signal</keyword>
<reference evidence="4" key="1">
    <citation type="journal article" date="2009" name="Genome Res.">
        <title>Comparative genomic analyses of the human fungal pathogens Coccidioides and their relatives.</title>
        <authorList>
            <person name="Sharpton T.J."/>
            <person name="Stajich J.E."/>
            <person name="Rounsley S.D."/>
            <person name="Gardner M.J."/>
            <person name="Wortman J.R."/>
            <person name="Jordar V.S."/>
            <person name="Maiti R."/>
            <person name="Kodira C.D."/>
            <person name="Neafsey D.E."/>
            <person name="Zeng Q."/>
            <person name="Hung C.-Y."/>
            <person name="McMahan C."/>
            <person name="Muszewska A."/>
            <person name="Grynberg M."/>
            <person name="Mandel M.A."/>
            <person name="Kellner E.M."/>
            <person name="Barker B.M."/>
            <person name="Galgiani J.N."/>
            <person name="Orbach M.J."/>
            <person name="Kirkland T.N."/>
            <person name="Cole G.T."/>
            <person name="Henn M.R."/>
            <person name="Birren B.W."/>
            <person name="Taylor J.W."/>
        </authorList>
    </citation>
    <scope>NUCLEOTIDE SEQUENCE [LARGE SCALE GENOMIC DNA]</scope>
    <source>
        <strain evidence="4">RS</strain>
    </source>
</reference>
<feature type="chain" id="PRO_5002385694" description="Inhibitor I9 domain-containing protein" evidence="2">
    <location>
        <begin position="22"/>
        <end position="100"/>
    </location>
</feature>
<keyword evidence="4" id="KW-1185">Reference proteome</keyword>
<dbReference type="FunFam" id="3.30.70.80:FF:000005">
    <property type="entry name" value="Proteinase inhibitor I2B"/>
    <property type="match status" value="1"/>
</dbReference>
<dbReference type="OrthoDB" id="3888684at2759"/>
<dbReference type="Gene3D" id="3.30.70.80">
    <property type="entry name" value="Peptidase S8 propeptide/proteinase inhibitor I9"/>
    <property type="match status" value="1"/>
</dbReference>
<dbReference type="GO" id="GO:0004866">
    <property type="term" value="F:endopeptidase inhibitor activity"/>
    <property type="evidence" value="ECO:0007669"/>
    <property type="project" value="TreeGrafter"/>
</dbReference>
<dbReference type="PANTHER" id="PTHR28288:SF1">
    <property type="entry name" value="INHIBITOR I9 DOMAIN-CONTAINING PROTEIN"/>
    <property type="match status" value="1"/>
</dbReference>
<reference evidence="4" key="2">
    <citation type="journal article" date="2010" name="Genome Res.">
        <title>Population genomic sequencing of Coccidioides fungi reveals recent hybridization and transposon control.</title>
        <authorList>
            <person name="Neafsey D.E."/>
            <person name="Barker B.M."/>
            <person name="Sharpton T.J."/>
            <person name="Stajich J.E."/>
            <person name="Park D.J."/>
            <person name="Whiston E."/>
            <person name="Hung C.-Y."/>
            <person name="McMahan C."/>
            <person name="White J."/>
            <person name="Sykes S."/>
            <person name="Heiman D."/>
            <person name="Young S."/>
            <person name="Zeng Q."/>
            <person name="Abouelleil A."/>
            <person name="Aftuck L."/>
            <person name="Bessette D."/>
            <person name="Brown A."/>
            <person name="FitzGerald M."/>
            <person name="Lui A."/>
            <person name="Macdonald J.P."/>
            <person name="Priest M."/>
            <person name="Orbach M.J."/>
            <person name="Galgiani J.N."/>
            <person name="Kirkland T.N."/>
            <person name="Cole G.T."/>
            <person name="Birren B.W."/>
            <person name="Henn M.R."/>
            <person name="Taylor J.W."/>
            <person name="Rounsley S.D."/>
        </authorList>
    </citation>
    <scope>GENOME REANNOTATION</scope>
    <source>
        <strain evidence="4">RS</strain>
    </source>
</reference>
<feature type="signal peptide" evidence="2">
    <location>
        <begin position="1"/>
        <end position="21"/>
    </location>
</feature>
<dbReference type="FunCoup" id="A0A0E1RZ82">
    <property type="interactions" value="25"/>
</dbReference>
<organism evidence="3 4">
    <name type="scientific">Coccidioides immitis (strain RS)</name>
    <name type="common">Valley fever fungus</name>
    <dbReference type="NCBI Taxonomy" id="246410"/>
    <lineage>
        <taxon>Eukaryota</taxon>
        <taxon>Fungi</taxon>
        <taxon>Dikarya</taxon>
        <taxon>Ascomycota</taxon>
        <taxon>Pezizomycotina</taxon>
        <taxon>Eurotiomycetes</taxon>
        <taxon>Eurotiomycetidae</taxon>
        <taxon>Onygenales</taxon>
        <taxon>Onygenaceae</taxon>
        <taxon>Coccidioides</taxon>
    </lineage>
</organism>
<dbReference type="InterPro" id="IPR037045">
    <property type="entry name" value="S8pro/Inhibitor_I9_sf"/>
</dbReference>
<dbReference type="SUPFAM" id="SSF54897">
    <property type="entry name" value="Protease propeptides/inhibitors"/>
    <property type="match status" value="1"/>
</dbReference>
<evidence type="ECO:0000313" key="4">
    <source>
        <dbReference type="Proteomes" id="UP000001261"/>
    </source>
</evidence>
<evidence type="ECO:0000256" key="1">
    <source>
        <dbReference type="ARBA" id="ARBA00038069"/>
    </source>
</evidence>
<evidence type="ECO:0000313" key="3">
    <source>
        <dbReference type="EMBL" id="EAS37164.1"/>
    </source>
</evidence>
<accession>A0A0E1RZ82</accession>
<gene>
    <name evidence="3" type="ORF">CIMG_02518</name>
</gene>
<dbReference type="RefSeq" id="XP_001248747.1">
    <property type="nucleotide sequence ID" value="XM_001248746.2"/>
</dbReference>
<dbReference type="OMA" id="SAIVWFE"/>
<evidence type="ECO:0008006" key="5">
    <source>
        <dbReference type="Google" id="ProtNLM"/>
    </source>
</evidence>
<dbReference type="InterPro" id="IPR052471">
    <property type="entry name" value="PBI_I9"/>
</dbReference>
<dbReference type="EMBL" id="GG704911">
    <property type="protein sequence ID" value="EAS37164.1"/>
    <property type="molecule type" value="Genomic_DNA"/>
</dbReference>
<dbReference type="PANTHER" id="PTHR28288">
    <property type="entry name" value="PROTEASE B INHIBITOR 2"/>
    <property type="match status" value="1"/>
</dbReference>
<protein>
    <recommendedName>
        <fullName evidence="5">Inhibitor I9 domain-containing protein</fullName>
    </recommendedName>
</protein>
<dbReference type="GO" id="GO:0042144">
    <property type="term" value="P:vacuole fusion, non-autophagic"/>
    <property type="evidence" value="ECO:0007669"/>
    <property type="project" value="TreeGrafter"/>
</dbReference>
<evidence type="ECO:0000256" key="2">
    <source>
        <dbReference type="SAM" id="SignalP"/>
    </source>
</evidence>